<gene>
    <name evidence="1" type="ORF">SDC9_188246</name>
</gene>
<protein>
    <submittedName>
        <fullName evidence="1">Uncharacterized protein</fullName>
    </submittedName>
</protein>
<name>A0A645HP30_9ZZZZ</name>
<evidence type="ECO:0000313" key="1">
    <source>
        <dbReference type="EMBL" id="MPN40707.1"/>
    </source>
</evidence>
<dbReference type="AlphaFoldDB" id="A0A645HP30"/>
<dbReference type="EMBL" id="VSSQ01097290">
    <property type="protein sequence ID" value="MPN40707.1"/>
    <property type="molecule type" value="Genomic_DNA"/>
</dbReference>
<comment type="caution">
    <text evidence="1">The sequence shown here is derived from an EMBL/GenBank/DDBJ whole genome shotgun (WGS) entry which is preliminary data.</text>
</comment>
<sequence length="77" mass="9015">MINVLVLIAAFNVPLGITRRADAEIALRFDFLNELISVFIAPRLRERRAGWYIAAQRQDIGDVILFKRPYQFYDLFL</sequence>
<proteinExistence type="predicted"/>
<accession>A0A645HP30</accession>
<organism evidence="1">
    <name type="scientific">bioreactor metagenome</name>
    <dbReference type="NCBI Taxonomy" id="1076179"/>
    <lineage>
        <taxon>unclassified sequences</taxon>
        <taxon>metagenomes</taxon>
        <taxon>ecological metagenomes</taxon>
    </lineage>
</organism>
<reference evidence="1" key="1">
    <citation type="submission" date="2019-08" db="EMBL/GenBank/DDBJ databases">
        <authorList>
            <person name="Kucharzyk K."/>
            <person name="Murdoch R.W."/>
            <person name="Higgins S."/>
            <person name="Loffler F."/>
        </authorList>
    </citation>
    <scope>NUCLEOTIDE SEQUENCE</scope>
</reference>